<evidence type="ECO:0000256" key="1">
    <source>
        <dbReference type="SAM" id="Phobius"/>
    </source>
</evidence>
<reference evidence="2" key="2">
    <citation type="submission" date="2022-10" db="EMBL/GenBank/DDBJ databases">
        <authorList>
            <person name="Ngo T.-E."/>
        </authorList>
    </citation>
    <scope>NUCLEOTIDE SEQUENCE</scope>
    <source>
        <strain evidence="2">JHB</strain>
    </source>
</reference>
<proteinExistence type="predicted"/>
<feature type="transmembrane region" description="Helical" evidence="1">
    <location>
        <begin position="12"/>
        <end position="33"/>
    </location>
</feature>
<protein>
    <submittedName>
        <fullName evidence="2">Uncharacterized protein</fullName>
    </submittedName>
</protein>
<gene>
    <name evidence="2" type="ORF">BJP36_36080</name>
</gene>
<organism evidence="2">
    <name type="scientific">Moorena producens (strain JHB)</name>
    <dbReference type="NCBI Taxonomy" id="1454205"/>
    <lineage>
        <taxon>Bacteria</taxon>
        <taxon>Bacillati</taxon>
        <taxon>Cyanobacteriota</taxon>
        <taxon>Cyanophyceae</taxon>
        <taxon>Coleofasciculales</taxon>
        <taxon>Coleofasciculaceae</taxon>
        <taxon>Moorena</taxon>
    </lineage>
</organism>
<reference evidence="2" key="1">
    <citation type="journal article" date="2017" name="Proc. Natl. Acad. Sci. U.S.A.">
        <title>Comparative genomics uncovers the prolific and distinctive metabolic potential of the cyanobacterial genus Moorea.</title>
        <authorList>
            <person name="Leao T."/>
            <person name="Castelao G."/>
            <person name="Korobeynikov A."/>
            <person name="Monroe E.A."/>
            <person name="Podell S."/>
            <person name="Glukhov E."/>
            <person name="Allen E.E."/>
            <person name="Gerwick W.H."/>
            <person name="Gerwick L."/>
        </authorList>
    </citation>
    <scope>NUCLEOTIDE SEQUENCE</scope>
    <source>
        <strain evidence="2">JHB</strain>
    </source>
</reference>
<keyword evidence="1" id="KW-0472">Membrane</keyword>
<dbReference type="Proteomes" id="UP000176944">
    <property type="component" value="Chromosome"/>
</dbReference>
<evidence type="ECO:0000313" key="2">
    <source>
        <dbReference type="EMBL" id="WAN69514.1"/>
    </source>
</evidence>
<keyword evidence="1" id="KW-0812">Transmembrane</keyword>
<dbReference type="AlphaFoldDB" id="A0A9Q9UW53"/>
<keyword evidence="1" id="KW-1133">Transmembrane helix</keyword>
<accession>A0A9Q9UW53</accession>
<dbReference type="EMBL" id="CP017708">
    <property type="protein sequence ID" value="WAN69514.1"/>
    <property type="molecule type" value="Genomic_DNA"/>
</dbReference>
<sequence length="55" mass="5918">MGNDFHCVEWASCRLLAFGGMGILPVINIFALIPDSPLPFLNRKPQLGATGVVGY</sequence>
<name>A0A9Q9UW53_MOOP1</name>